<accession>A0A3P8FR39</accession>
<gene>
    <name evidence="1" type="ORF">HPBE_LOCUS27055</name>
</gene>
<protein>
    <submittedName>
        <fullName evidence="3">SUEL-type lectin domain-containing protein</fullName>
    </submittedName>
</protein>
<keyword evidence="2" id="KW-1185">Reference proteome</keyword>
<sequence>MNGRCLPADQFPECDDYGLDYIREVTRHLAEVEHFCANGAGVYRAETTDPRGVCIREALVCHPNRRDAIPVVCSDRRSLRSPV</sequence>
<name>A0A183GWI6_HELPZ</name>
<evidence type="ECO:0000313" key="2">
    <source>
        <dbReference type="Proteomes" id="UP000050761"/>
    </source>
</evidence>
<dbReference type="EMBL" id="UZAH01041796">
    <property type="protein sequence ID" value="VDP60684.1"/>
    <property type="molecule type" value="Genomic_DNA"/>
</dbReference>
<reference evidence="1 2" key="1">
    <citation type="submission" date="2018-11" db="EMBL/GenBank/DDBJ databases">
        <authorList>
            <consortium name="Pathogen Informatics"/>
        </authorList>
    </citation>
    <scope>NUCLEOTIDE SEQUENCE [LARGE SCALE GENOMIC DNA]</scope>
</reference>
<dbReference type="Proteomes" id="UP000050761">
    <property type="component" value="Unassembled WGS sequence"/>
</dbReference>
<evidence type="ECO:0000313" key="3">
    <source>
        <dbReference type="WBParaSite" id="HPBE_0002705601-mRNA-1"/>
    </source>
</evidence>
<reference evidence="3" key="2">
    <citation type="submission" date="2019-09" db="UniProtKB">
        <authorList>
            <consortium name="WormBaseParasite"/>
        </authorList>
    </citation>
    <scope>IDENTIFICATION</scope>
</reference>
<organism evidence="2 3">
    <name type="scientific">Heligmosomoides polygyrus</name>
    <name type="common">Parasitic roundworm</name>
    <dbReference type="NCBI Taxonomy" id="6339"/>
    <lineage>
        <taxon>Eukaryota</taxon>
        <taxon>Metazoa</taxon>
        <taxon>Ecdysozoa</taxon>
        <taxon>Nematoda</taxon>
        <taxon>Chromadorea</taxon>
        <taxon>Rhabditida</taxon>
        <taxon>Rhabditina</taxon>
        <taxon>Rhabditomorpha</taxon>
        <taxon>Strongyloidea</taxon>
        <taxon>Heligmosomidae</taxon>
        <taxon>Heligmosomoides</taxon>
    </lineage>
</organism>
<evidence type="ECO:0000313" key="1">
    <source>
        <dbReference type="EMBL" id="VDP60684.1"/>
    </source>
</evidence>
<dbReference type="AlphaFoldDB" id="A0A183GWI6"/>
<accession>A0A183GWI6</accession>
<dbReference type="WBParaSite" id="HPBE_0002705601-mRNA-1">
    <property type="protein sequence ID" value="HPBE_0002705601-mRNA-1"/>
    <property type="gene ID" value="HPBE_0002705601"/>
</dbReference>
<proteinExistence type="predicted"/>